<keyword evidence="1" id="KW-1133">Transmembrane helix</keyword>
<proteinExistence type="predicted"/>
<protein>
    <recommendedName>
        <fullName evidence="4">ABC-2 family transporter protein</fullName>
    </recommendedName>
</protein>
<name>A0A9D1SCQ0_9BACT</name>
<feature type="transmembrane region" description="Helical" evidence="1">
    <location>
        <begin position="21"/>
        <end position="43"/>
    </location>
</feature>
<keyword evidence="1" id="KW-0472">Membrane</keyword>
<dbReference type="Proteomes" id="UP000824112">
    <property type="component" value="Unassembled WGS sequence"/>
</dbReference>
<feature type="transmembrane region" description="Helical" evidence="1">
    <location>
        <begin position="104"/>
        <end position="125"/>
    </location>
</feature>
<sequence>MTLKQTARMLMQLSAYNMKIIFANKFIWFLLAAFIFYAIFMFTSAWEGSVLNEGLMYNLLLFPCILLIFYPTVFGIQNDEDNRILEILFGIPNYKYKVWGVRLLLIYICIFFALILFGYIGNYLLYPINPFSMTVQLMFPALFLGNLAFLVSTLTRSGNGTAVIMIILGIAIFFMSNSLLRSSPWDVLLNPFQIEQGLHPAIWENYILQNRIFLIVGAVVWFLAGLLNLQKRERFV</sequence>
<feature type="transmembrane region" description="Helical" evidence="1">
    <location>
        <begin position="212"/>
        <end position="229"/>
    </location>
</feature>
<keyword evidence="1" id="KW-0812">Transmembrane</keyword>
<evidence type="ECO:0008006" key="4">
    <source>
        <dbReference type="Google" id="ProtNLM"/>
    </source>
</evidence>
<feature type="transmembrane region" description="Helical" evidence="1">
    <location>
        <begin position="137"/>
        <end position="155"/>
    </location>
</feature>
<reference evidence="2" key="2">
    <citation type="journal article" date="2021" name="PeerJ">
        <title>Extensive microbial diversity within the chicken gut microbiome revealed by metagenomics and culture.</title>
        <authorList>
            <person name="Gilroy R."/>
            <person name="Ravi A."/>
            <person name="Getino M."/>
            <person name="Pursley I."/>
            <person name="Horton D.L."/>
            <person name="Alikhan N.F."/>
            <person name="Baker D."/>
            <person name="Gharbi K."/>
            <person name="Hall N."/>
            <person name="Watson M."/>
            <person name="Adriaenssens E.M."/>
            <person name="Foster-Nyarko E."/>
            <person name="Jarju S."/>
            <person name="Secka A."/>
            <person name="Antonio M."/>
            <person name="Oren A."/>
            <person name="Chaudhuri R.R."/>
            <person name="La Ragione R."/>
            <person name="Hildebrand F."/>
            <person name="Pallen M.J."/>
        </authorList>
    </citation>
    <scope>NUCLEOTIDE SEQUENCE</scope>
    <source>
        <strain evidence="2">CHK158-818</strain>
    </source>
</reference>
<evidence type="ECO:0000256" key="1">
    <source>
        <dbReference type="SAM" id="Phobius"/>
    </source>
</evidence>
<comment type="caution">
    <text evidence="2">The sequence shown here is derived from an EMBL/GenBank/DDBJ whole genome shotgun (WGS) entry which is preliminary data.</text>
</comment>
<gene>
    <name evidence="2" type="ORF">IAB03_02915</name>
</gene>
<feature type="transmembrane region" description="Helical" evidence="1">
    <location>
        <begin position="162"/>
        <end position="180"/>
    </location>
</feature>
<evidence type="ECO:0000313" key="2">
    <source>
        <dbReference type="EMBL" id="HIU54742.1"/>
    </source>
</evidence>
<evidence type="ECO:0000313" key="3">
    <source>
        <dbReference type="Proteomes" id="UP000824112"/>
    </source>
</evidence>
<dbReference type="EMBL" id="DVNA01000064">
    <property type="protein sequence ID" value="HIU54742.1"/>
    <property type="molecule type" value="Genomic_DNA"/>
</dbReference>
<accession>A0A9D1SCQ0</accession>
<dbReference type="AlphaFoldDB" id="A0A9D1SCQ0"/>
<reference evidence="2" key="1">
    <citation type="submission" date="2020-10" db="EMBL/GenBank/DDBJ databases">
        <authorList>
            <person name="Gilroy R."/>
        </authorList>
    </citation>
    <scope>NUCLEOTIDE SEQUENCE</scope>
    <source>
        <strain evidence="2">CHK158-818</strain>
    </source>
</reference>
<feature type="transmembrane region" description="Helical" evidence="1">
    <location>
        <begin position="55"/>
        <end position="76"/>
    </location>
</feature>
<organism evidence="2 3">
    <name type="scientific">Candidatus Gallibacteroides avistercoris</name>
    <dbReference type="NCBI Taxonomy" id="2840833"/>
    <lineage>
        <taxon>Bacteria</taxon>
        <taxon>Pseudomonadati</taxon>
        <taxon>Bacteroidota</taxon>
        <taxon>Bacteroidia</taxon>
        <taxon>Bacteroidales</taxon>
        <taxon>Bacteroidaceae</taxon>
        <taxon>Bacteroidaceae incertae sedis</taxon>
        <taxon>Candidatus Gallibacteroides</taxon>
    </lineage>
</organism>